<dbReference type="SUPFAM" id="SSF53474">
    <property type="entry name" value="alpha/beta-Hydrolases"/>
    <property type="match status" value="1"/>
</dbReference>
<accession>A0ABN7VHR8</accession>
<dbReference type="Pfam" id="PF03583">
    <property type="entry name" value="LIP"/>
    <property type="match status" value="1"/>
</dbReference>
<organism evidence="2 3">
    <name type="scientific">Gigaspora margarita</name>
    <dbReference type="NCBI Taxonomy" id="4874"/>
    <lineage>
        <taxon>Eukaryota</taxon>
        <taxon>Fungi</taxon>
        <taxon>Fungi incertae sedis</taxon>
        <taxon>Mucoromycota</taxon>
        <taxon>Glomeromycotina</taxon>
        <taxon>Glomeromycetes</taxon>
        <taxon>Diversisporales</taxon>
        <taxon>Gigasporaceae</taxon>
        <taxon>Gigaspora</taxon>
    </lineage>
</organism>
<keyword evidence="3" id="KW-1185">Reference proteome</keyword>
<gene>
    <name evidence="2" type="ORF">GMARGA_LOCUS18918</name>
</gene>
<evidence type="ECO:0000313" key="2">
    <source>
        <dbReference type="EMBL" id="CAG8774568.1"/>
    </source>
</evidence>
<dbReference type="InterPro" id="IPR005152">
    <property type="entry name" value="Lipase_secreted"/>
</dbReference>
<dbReference type="Pfam" id="PF01385">
    <property type="entry name" value="OrfB_IS605"/>
    <property type="match status" value="1"/>
</dbReference>
<feature type="non-terminal residue" evidence="2">
    <location>
        <position position="1"/>
    </location>
</feature>
<sequence>SYTHQQNSLPSLKETNPNLQGIYSQVLQDVAQRVKKAFQGFFLRLRNKTEKAGYPRFKSFGRYDSFTYSQNNGSYKLEQDKLRLVSIGKVKIKLHRELEGEAKTCSIIVKNGKYYACFSCEVEPKLLPKTGKRVGIDLGLTSFLATSDKELKEAPKTYRKSEKELAKAGRKVSRRIKKSKRRKKAVILLAKQHEKVSNQRKDLAHRLAKELVEKYDGIAYEKLAIKNMQGVEVNAKNTSQICSECDKQRGQKLKLSQRKFVCSFCSYSDNRDINAARNILKRAEWVGSTLQGAVLVAKEENKTIPFFLYHNYYDDIIPADVGSKSAQLLKEKGYQVEFEGDYSGNHFFHPEELQEILIKKLRELLG</sequence>
<name>A0ABN7VHR8_GIGMA</name>
<evidence type="ECO:0000313" key="3">
    <source>
        <dbReference type="Proteomes" id="UP000789901"/>
    </source>
</evidence>
<dbReference type="InterPro" id="IPR001959">
    <property type="entry name" value="Transposase"/>
</dbReference>
<dbReference type="Gene3D" id="3.40.50.1820">
    <property type="entry name" value="alpha/beta hydrolase"/>
    <property type="match status" value="1"/>
</dbReference>
<dbReference type="InterPro" id="IPR029058">
    <property type="entry name" value="AB_hydrolase_fold"/>
</dbReference>
<proteinExistence type="predicted"/>
<dbReference type="EMBL" id="CAJVQB010015432">
    <property type="protein sequence ID" value="CAG8774568.1"/>
    <property type="molecule type" value="Genomic_DNA"/>
</dbReference>
<reference evidence="2 3" key="1">
    <citation type="submission" date="2021-06" db="EMBL/GenBank/DDBJ databases">
        <authorList>
            <person name="Kallberg Y."/>
            <person name="Tangrot J."/>
            <person name="Rosling A."/>
        </authorList>
    </citation>
    <scope>NUCLEOTIDE SEQUENCE [LARGE SCALE GENOMIC DNA]</scope>
    <source>
        <strain evidence="2 3">120-4 pot B 10/14</strain>
    </source>
</reference>
<evidence type="ECO:0000259" key="1">
    <source>
        <dbReference type="Pfam" id="PF01385"/>
    </source>
</evidence>
<feature type="domain" description="Probable transposase IS891/IS1136/IS1341" evidence="1">
    <location>
        <begin position="119"/>
        <end position="231"/>
    </location>
</feature>
<dbReference type="NCBIfam" id="NF040570">
    <property type="entry name" value="guided_TnpB"/>
    <property type="match status" value="1"/>
</dbReference>
<protein>
    <submittedName>
        <fullName evidence="2">8733_t:CDS:1</fullName>
    </submittedName>
</protein>
<dbReference type="Proteomes" id="UP000789901">
    <property type="component" value="Unassembled WGS sequence"/>
</dbReference>
<comment type="caution">
    <text evidence="2">The sequence shown here is derived from an EMBL/GenBank/DDBJ whole genome shotgun (WGS) entry which is preliminary data.</text>
</comment>